<gene>
    <name evidence="4" type="ORF">SCL_1772</name>
</gene>
<dbReference type="PANTHER" id="PTHR35603">
    <property type="match status" value="1"/>
</dbReference>
<feature type="domain" description="Glycine zipper 2TM" evidence="3">
    <location>
        <begin position="75"/>
        <end position="116"/>
    </location>
</feature>
<dbReference type="OrthoDB" id="5298735at2"/>
<protein>
    <submittedName>
        <fullName evidence="4">Signal peptide protein</fullName>
    </submittedName>
</protein>
<evidence type="ECO:0000256" key="2">
    <source>
        <dbReference type="ARBA" id="ARBA00023136"/>
    </source>
</evidence>
<sequence>MNMQLNKPLHLLTLAAGIATFLISIAGIVGCNMNNPGNNAAPAKSAAYSSRTKCTDCGRIESVEEVVTRGEGSGLGAVGGAVVGGAVGHQVGSGRGQDLATVAGAVGGAVAGNEIEKRVKSTKSYAITVRLDDGSSRVFYEASPPTWRPGDQVKVTNGAIQSNR</sequence>
<proteinExistence type="predicted"/>
<reference evidence="4 5" key="1">
    <citation type="submission" date="2015-05" db="EMBL/GenBank/DDBJ databases">
        <title>Complete genome sequence of a sulfur-oxidizing gammaproteobacterium strain HA5.</title>
        <authorList>
            <person name="Miura A."/>
            <person name="Kojima H."/>
            <person name="Fukui M."/>
        </authorList>
    </citation>
    <scope>NUCLEOTIDE SEQUENCE [LARGE SCALE GENOMIC DNA]</scope>
    <source>
        <strain evidence="4 5">HA5</strain>
    </source>
</reference>
<dbReference type="EMBL" id="AP014879">
    <property type="protein sequence ID" value="BAV34070.1"/>
    <property type="molecule type" value="Genomic_DNA"/>
</dbReference>
<dbReference type="AlphaFoldDB" id="A0A1B4XGX8"/>
<keyword evidence="2" id="KW-0472">Membrane</keyword>
<evidence type="ECO:0000259" key="3">
    <source>
        <dbReference type="Pfam" id="PF05433"/>
    </source>
</evidence>
<evidence type="ECO:0000313" key="4">
    <source>
        <dbReference type="EMBL" id="BAV34070.1"/>
    </source>
</evidence>
<dbReference type="GO" id="GO:0019867">
    <property type="term" value="C:outer membrane"/>
    <property type="evidence" value="ECO:0007669"/>
    <property type="project" value="InterPro"/>
</dbReference>
<dbReference type="InterPro" id="IPR051407">
    <property type="entry name" value="Bact_OM_lipoprot/Surf_antigen"/>
</dbReference>
<name>A0A1B4XGX8_9GAMM</name>
<dbReference type="Pfam" id="PF05433">
    <property type="entry name" value="Rick_17kDa_Anti"/>
    <property type="match status" value="1"/>
</dbReference>
<dbReference type="InterPro" id="IPR008816">
    <property type="entry name" value="Gly_zipper_2TM_dom"/>
</dbReference>
<dbReference type="RefSeq" id="WP_096360861.1">
    <property type="nucleotide sequence ID" value="NZ_AP014879.1"/>
</dbReference>
<dbReference type="InParanoid" id="A0A1B4XGX8"/>
<keyword evidence="5" id="KW-1185">Reference proteome</keyword>
<dbReference type="PANTHER" id="PTHR35603:SF2">
    <property type="entry name" value="OUTER MEMBRANE LIPOPROTEIN"/>
    <property type="match status" value="1"/>
</dbReference>
<evidence type="ECO:0000256" key="1">
    <source>
        <dbReference type="ARBA" id="ARBA00004370"/>
    </source>
</evidence>
<dbReference type="PROSITE" id="PS51257">
    <property type="entry name" value="PROKAR_LIPOPROTEIN"/>
    <property type="match status" value="1"/>
</dbReference>
<accession>A0A1B4XGX8</accession>
<dbReference type="KEGG" id="slim:SCL_1772"/>
<dbReference type="Proteomes" id="UP000243180">
    <property type="component" value="Chromosome"/>
</dbReference>
<evidence type="ECO:0000313" key="5">
    <source>
        <dbReference type="Proteomes" id="UP000243180"/>
    </source>
</evidence>
<organism evidence="4 5">
    <name type="scientific">Sulfuricaulis limicola</name>
    <dbReference type="NCBI Taxonomy" id="1620215"/>
    <lineage>
        <taxon>Bacteria</taxon>
        <taxon>Pseudomonadati</taxon>
        <taxon>Pseudomonadota</taxon>
        <taxon>Gammaproteobacteria</taxon>
        <taxon>Acidiferrobacterales</taxon>
        <taxon>Acidiferrobacteraceae</taxon>
        <taxon>Sulfuricaulis</taxon>
    </lineage>
</organism>
<comment type="subcellular location">
    <subcellularLocation>
        <location evidence="1">Membrane</location>
    </subcellularLocation>
</comment>